<sequence length="397" mass="45075">MSKSPVGGGGGGGVFHDPEVGGNDKANIIINNTTSSIDQNMNPMISSCGIGSGSGLVTKKKMNIVRMTLLFVGMTVACFIFYNSVFPSRFLPMSLYDYTGTTSSQGNDHVLDAVLQNASMKDRTILVTTLNDAWAEPNSIFDLFLESFHIGSNTTWLLNHLVVICLDQKAYALCLALHPHCYELYTEGANFTSEAYFMSSDYLQMMWRRIQFMSKILDKGYNFVFTDTDIMWLRNPFPQFYTDADFQIACDFFKGDSYSIKNFPNGGFTYVKSNERTIWFYKFWYFSRKAYPKMHDQDVLNKIKSDPLISRIGLKMRFLDTQYFGGFCQPSDDFNKVCTMHANCCVGLDNKVNDLRILLQVWRKFMALPPNATTTAHTSWTVPQNCSTSFQRLGKHS</sequence>
<feature type="domain" description="Nucleotide-diphospho-sugar transferase" evidence="3">
    <location>
        <begin position="157"/>
        <end position="355"/>
    </location>
</feature>
<dbReference type="InterPro" id="IPR005069">
    <property type="entry name" value="Nucl-diP-sugar_transferase"/>
</dbReference>
<evidence type="ECO:0000256" key="2">
    <source>
        <dbReference type="SAM" id="Phobius"/>
    </source>
</evidence>
<evidence type="ECO:0000313" key="4">
    <source>
        <dbReference type="Proteomes" id="UP000515124"/>
    </source>
</evidence>
<dbReference type="KEGG" id="pavi:110745983"/>
<accession>A0A6P5RJ20</accession>
<feature type="compositionally biased region" description="Gly residues" evidence="1">
    <location>
        <begin position="1"/>
        <end position="14"/>
    </location>
</feature>
<organism evidence="4 5">
    <name type="scientific">Prunus avium</name>
    <name type="common">Cherry</name>
    <name type="synonym">Cerasus avium</name>
    <dbReference type="NCBI Taxonomy" id="42229"/>
    <lineage>
        <taxon>Eukaryota</taxon>
        <taxon>Viridiplantae</taxon>
        <taxon>Streptophyta</taxon>
        <taxon>Embryophyta</taxon>
        <taxon>Tracheophyta</taxon>
        <taxon>Spermatophyta</taxon>
        <taxon>Magnoliopsida</taxon>
        <taxon>eudicotyledons</taxon>
        <taxon>Gunneridae</taxon>
        <taxon>Pentapetalae</taxon>
        <taxon>rosids</taxon>
        <taxon>fabids</taxon>
        <taxon>Rosales</taxon>
        <taxon>Rosaceae</taxon>
        <taxon>Amygdaloideae</taxon>
        <taxon>Amygdaleae</taxon>
        <taxon>Prunus</taxon>
    </lineage>
</organism>
<dbReference type="InterPro" id="IPR044821">
    <property type="entry name" value="At1g28695/At4g15970-like"/>
</dbReference>
<gene>
    <name evidence="5" type="primary">LOC110745983</name>
</gene>
<keyword evidence="2" id="KW-0472">Membrane</keyword>
<keyword evidence="2" id="KW-1133">Transmembrane helix</keyword>
<dbReference type="PANTHER" id="PTHR46038">
    <property type="entry name" value="EXPRESSED PROTEIN-RELATED"/>
    <property type="match status" value="1"/>
</dbReference>
<feature type="region of interest" description="Disordered" evidence="1">
    <location>
        <begin position="1"/>
        <end position="20"/>
    </location>
</feature>
<dbReference type="Pfam" id="PF03407">
    <property type="entry name" value="Nucleotid_trans"/>
    <property type="match status" value="1"/>
</dbReference>
<keyword evidence="2" id="KW-0812">Transmembrane</keyword>
<reference evidence="5" key="1">
    <citation type="submission" date="2025-08" db="UniProtKB">
        <authorList>
            <consortium name="RefSeq"/>
        </authorList>
    </citation>
    <scope>IDENTIFICATION</scope>
</reference>
<keyword evidence="4" id="KW-1185">Reference proteome</keyword>
<evidence type="ECO:0000259" key="3">
    <source>
        <dbReference type="Pfam" id="PF03407"/>
    </source>
</evidence>
<feature type="transmembrane region" description="Helical" evidence="2">
    <location>
        <begin position="64"/>
        <end position="82"/>
    </location>
</feature>
<dbReference type="AlphaFoldDB" id="A0A6P5RJ20"/>
<dbReference type="PANTHER" id="PTHR46038:SF13">
    <property type="entry name" value="GLYCOSYLTRANSFERASE"/>
    <property type="match status" value="1"/>
</dbReference>
<dbReference type="GeneID" id="110745983"/>
<evidence type="ECO:0000256" key="1">
    <source>
        <dbReference type="SAM" id="MobiDB-lite"/>
    </source>
</evidence>
<proteinExistence type="predicted"/>
<dbReference type="Proteomes" id="UP000515124">
    <property type="component" value="Unplaced"/>
</dbReference>
<dbReference type="RefSeq" id="XP_021801868.1">
    <property type="nucleotide sequence ID" value="XM_021946176.1"/>
</dbReference>
<name>A0A6P5RJ20_PRUAV</name>
<protein>
    <submittedName>
        <fullName evidence="5">Uncharacterized protein At4g15970-like</fullName>
    </submittedName>
</protein>
<evidence type="ECO:0000313" key="5">
    <source>
        <dbReference type="RefSeq" id="XP_021801868.1"/>
    </source>
</evidence>